<sequence>MKGTFPVNKFRELETPFYYYDVNVLRETLSCINKEAGKYNNFCVHYHDLRSRSRRNAHT</sequence>
<comment type="caution">
    <text evidence="1">The sequence shown here is derived from an EMBL/GenBank/DDBJ whole genome shotgun (WGS) entry which is preliminary data.</text>
</comment>
<protein>
    <submittedName>
        <fullName evidence="1">Diaminopimelate decarboxylase</fullName>
    </submittedName>
</protein>
<dbReference type="EMBL" id="AJWY01001510">
    <property type="protein sequence ID" value="EKC79681.1"/>
    <property type="molecule type" value="Genomic_DNA"/>
</dbReference>
<accession>K1V710</accession>
<dbReference type="AlphaFoldDB" id="K1V710"/>
<organism evidence="1">
    <name type="scientific">human gut metagenome</name>
    <dbReference type="NCBI Taxonomy" id="408170"/>
    <lineage>
        <taxon>unclassified sequences</taxon>
        <taxon>metagenomes</taxon>
        <taxon>organismal metagenomes</taxon>
    </lineage>
</organism>
<proteinExistence type="predicted"/>
<evidence type="ECO:0000313" key="1">
    <source>
        <dbReference type="EMBL" id="EKC79681.1"/>
    </source>
</evidence>
<feature type="non-terminal residue" evidence="1">
    <location>
        <position position="59"/>
    </location>
</feature>
<name>K1V710_9ZZZZ</name>
<reference evidence="1" key="1">
    <citation type="journal article" date="2013" name="Environ. Microbiol.">
        <title>Microbiota from the distal guts of lean and obese adolescents exhibit partial functional redundancy besides clear differences in community structure.</title>
        <authorList>
            <person name="Ferrer M."/>
            <person name="Ruiz A."/>
            <person name="Lanza F."/>
            <person name="Haange S.B."/>
            <person name="Oberbach A."/>
            <person name="Till H."/>
            <person name="Bargiela R."/>
            <person name="Campoy C."/>
            <person name="Segura M.T."/>
            <person name="Richter M."/>
            <person name="von Bergen M."/>
            <person name="Seifert J."/>
            <person name="Suarez A."/>
        </authorList>
    </citation>
    <scope>NUCLEOTIDE SEQUENCE</scope>
</reference>
<gene>
    <name evidence="1" type="ORF">LEA_02187</name>
</gene>